<protein>
    <submittedName>
        <fullName evidence="1">Transcriptional regulator, BadM/Rrf2 family</fullName>
    </submittedName>
</protein>
<organism evidence="1 2">
    <name type="scientific">Lysinibacillus fusiformis</name>
    <dbReference type="NCBI Taxonomy" id="28031"/>
    <lineage>
        <taxon>Bacteria</taxon>
        <taxon>Bacillati</taxon>
        <taxon>Bacillota</taxon>
        <taxon>Bacilli</taxon>
        <taxon>Bacillales</taxon>
        <taxon>Bacillaceae</taxon>
        <taxon>Lysinibacillus</taxon>
    </lineage>
</organism>
<dbReference type="InterPro" id="IPR036390">
    <property type="entry name" value="WH_DNA-bd_sf"/>
</dbReference>
<accession>A0A1H9R6L3</accession>
<dbReference type="Proteomes" id="UP000199410">
    <property type="component" value="Unassembled WGS sequence"/>
</dbReference>
<dbReference type="PANTHER" id="PTHR33221:SF15">
    <property type="entry name" value="HTH-TYPE TRANSCRIPTIONAL REGULATOR YWGB-RELATED"/>
    <property type="match status" value="1"/>
</dbReference>
<dbReference type="Pfam" id="PF02082">
    <property type="entry name" value="Rrf2"/>
    <property type="match status" value="1"/>
</dbReference>
<dbReference type="PANTHER" id="PTHR33221">
    <property type="entry name" value="WINGED HELIX-TURN-HELIX TRANSCRIPTIONAL REGULATOR, RRF2 FAMILY"/>
    <property type="match status" value="1"/>
</dbReference>
<sequence>MINIRLSVAIHVLSLISTDSTLSSEKIASSVNTNPVVIRRISSDLKKAGILTSKVGVPGSSLTRDPSDITLFDIYKAVHLEKELFPIHNNPNPDCHVGKKIQHTLNVTFESVQTAMENELKNKTLESIMNHLNE</sequence>
<dbReference type="PROSITE" id="PS51197">
    <property type="entry name" value="HTH_RRF2_2"/>
    <property type="match status" value="1"/>
</dbReference>
<dbReference type="InterPro" id="IPR036388">
    <property type="entry name" value="WH-like_DNA-bd_sf"/>
</dbReference>
<proteinExistence type="predicted"/>
<comment type="caution">
    <text evidence="1">The sequence shown here is derived from an EMBL/GenBank/DDBJ whole genome shotgun (WGS) entry which is preliminary data.</text>
</comment>
<name>A0A1H9R6L3_9BACI</name>
<dbReference type="FunFam" id="1.10.10.10:FF:000138">
    <property type="entry name" value="Rrf2 family transcriptional regulator"/>
    <property type="match status" value="1"/>
</dbReference>
<evidence type="ECO:0000313" key="2">
    <source>
        <dbReference type="Proteomes" id="UP000199410"/>
    </source>
</evidence>
<dbReference type="InterPro" id="IPR000944">
    <property type="entry name" value="Tscrpt_reg_Rrf2"/>
</dbReference>
<reference evidence="1 2" key="1">
    <citation type="submission" date="2016-10" db="EMBL/GenBank/DDBJ databases">
        <authorList>
            <person name="Varghese N."/>
            <person name="Submissions S."/>
        </authorList>
    </citation>
    <scope>NUCLEOTIDE SEQUENCE [LARGE SCALE GENOMIC DNA]</scope>
    <source>
        <strain evidence="1 2">TC-13</strain>
    </source>
</reference>
<dbReference type="AlphaFoldDB" id="A0A1H9R6L3"/>
<gene>
    <name evidence="1" type="ORF">SAMN02787113_04355</name>
</gene>
<dbReference type="GO" id="GO:0005829">
    <property type="term" value="C:cytosol"/>
    <property type="evidence" value="ECO:0007669"/>
    <property type="project" value="TreeGrafter"/>
</dbReference>
<dbReference type="Gene3D" id="1.10.10.10">
    <property type="entry name" value="Winged helix-like DNA-binding domain superfamily/Winged helix DNA-binding domain"/>
    <property type="match status" value="1"/>
</dbReference>
<evidence type="ECO:0000313" key="1">
    <source>
        <dbReference type="EMBL" id="SER68330.1"/>
    </source>
</evidence>
<dbReference type="GO" id="GO:0003700">
    <property type="term" value="F:DNA-binding transcription factor activity"/>
    <property type="evidence" value="ECO:0007669"/>
    <property type="project" value="TreeGrafter"/>
</dbReference>
<dbReference type="EMBL" id="FOEL01000021">
    <property type="protein sequence ID" value="SER68330.1"/>
    <property type="molecule type" value="Genomic_DNA"/>
</dbReference>
<dbReference type="SUPFAM" id="SSF46785">
    <property type="entry name" value="Winged helix' DNA-binding domain"/>
    <property type="match status" value="1"/>
</dbReference>
<dbReference type="RefSeq" id="WP_089986982.1">
    <property type="nucleotide sequence ID" value="NZ_FMVP01000017.1"/>
</dbReference>